<evidence type="ECO:0000256" key="1">
    <source>
        <dbReference type="ARBA" id="ARBA00022737"/>
    </source>
</evidence>
<dbReference type="PANTHER" id="PTHR24171">
    <property type="entry name" value="ANKYRIN REPEAT DOMAIN-CONTAINING PROTEIN 39-RELATED"/>
    <property type="match status" value="1"/>
</dbReference>
<evidence type="ECO:0000313" key="3">
    <source>
        <dbReference type="EMBL" id="CAB4002870.1"/>
    </source>
</evidence>
<dbReference type="PROSITE" id="PS50088">
    <property type="entry name" value="ANK_REPEAT"/>
    <property type="match status" value="6"/>
</dbReference>
<dbReference type="GO" id="GO:0085020">
    <property type="term" value="P:protein K6-linked ubiquitination"/>
    <property type="evidence" value="ECO:0007669"/>
    <property type="project" value="TreeGrafter"/>
</dbReference>
<dbReference type="PANTHER" id="PTHR24171:SF8">
    <property type="entry name" value="BRCA1-ASSOCIATED RING DOMAIN PROTEIN 1"/>
    <property type="match status" value="1"/>
</dbReference>
<dbReference type="GO" id="GO:0031436">
    <property type="term" value="C:BRCA1-BARD1 complex"/>
    <property type="evidence" value="ECO:0007669"/>
    <property type="project" value="TreeGrafter"/>
</dbReference>
<dbReference type="InterPro" id="IPR036770">
    <property type="entry name" value="Ankyrin_rpt-contain_sf"/>
</dbReference>
<proteinExistence type="predicted"/>
<dbReference type="OrthoDB" id="9995210at2759"/>
<keyword evidence="2" id="KW-0040">ANK repeat</keyword>
<reference evidence="3" key="1">
    <citation type="submission" date="2020-04" db="EMBL/GenBank/DDBJ databases">
        <authorList>
            <person name="Alioto T."/>
            <person name="Alioto T."/>
            <person name="Gomez Garrido J."/>
        </authorList>
    </citation>
    <scope>NUCLEOTIDE SEQUENCE</scope>
    <source>
        <strain evidence="3">A484AB</strain>
    </source>
</reference>
<keyword evidence="1" id="KW-0677">Repeat</keyword>
<dbReference type="Proteomes" id="UP001152795">
    <property type="component" value="Unassembled WGS sequence"/>
</dbReference>
<dbReference type="SMART" id="SM00248">
    <property type="entry name" value="ANK"/>
    <property type="match status" value="16"/>
</dbReference>
<dbReference type="EMBL" id="CACRXK020004472">
    <property type="protein sequence ID" value="CAB4002870.1"/>
    <property type="molecule type" value="Genomic_DNA"/>
</dbReference>
<dbReference type="InterPro" id="IPR002110">
    <property type="entry name" value="Ankyrin_rpt"/>
</dbReference>
<dbReference type="GO" id="GO:0004842">
    <property type="term" value="F:ubiquitin-protein transferase activity"/>
    <property type="evidence" value="ECO:0007669"/>
    <property type="project" value="TreeGrafter"/>
</dbReference>
<evidence type="ECO:0000256" key="2">
    <source>
        <dbReference type="ARBA" id="ARBA00023043"/>
    </source>
</evidence>
<comment type="caution">
    <text evidence="3">The sequence shown here is derived from an EMBL/GenBank/DDBJ whole genome shotgun (WGS) entry which is preliminary data.</text>
</comment>
<evidence type="ECO:0000313" key="4">
    <source>
        <dbReference type="Proteomes" id="UP001152795"/>
    </source>
</evidence>
<organism evidence="3 4">
    <name type="scientific">Paramuricea clavata</name>
    <name type="common">Red gorgonian</name>
    <name type="synonym">Violescent sea-whip</name>
    <dbReference type="NCBI Taxonomy" id="317549"/>
    <lineage>
        <taxon>Eukaryota</taxon>
        <taxon>Metazoa</taxon>
        <taxon>Cnidaria</taxon>
        <taxon>Anthozoa</taxon>
        <taxon>Octocorallia</taxon>
        <taxon>Malacalcyonacea</taxon>
        <taxon>Plexauridae</taxon>
        <taxon>Paramuricea</taxon>
    </lineage>
</organism>
<protein>
    <submittedName>
        <fullName evidence="3">Ankyrin repeat</fullName>
    </submittedName>
</protein>
<dbReference type="GO" id="GO:0070531">
    <property type="term" value="C:BRCA1-A complex"/>
    <property type="evidence" value="ECO:0007669"/>
    <property type="project" value="TreeGrafter"/>
</dbReference>
<dbReference type="Gene3D" id="1.25.40.20">
    <property type="entry name" value="Ankyrin repeat-containing domain"/>
    <property type="match status" value="7"/>
</dbReference>
<dbReference type="SUPFAM" id="SSF48403">
    <property type="entry name" value="Ankyrin repeat"/>
    <property type="match status" value="4"/>
</dbReference>
<feature type="non-terminal residue" evidence="3">
    <location>
        <position position="1"/>
    </location>
</feature>
<accession>A0A6S7HI92</accession>
<name>A0A6S7HI92_PARCT</name>
<sequence length="1546" mass="172258">MAAEVPFKVGFRGTDLWQAVLKGDLKKVDKLLKSGADVTFMKDNKPMMNMVRELEMANQTSGDAAKLYYYRQIKGMLELKLNSAILTDVNTGDLTRVRALAKTGADLFQEGKVIFKAVGATKDNPEIVTLLLCNNQTNEQYIEMIQPDGKSHVSYILAEAQRTNNVNSAQAVKNHINFVVIRESEAGNLPRIQALMKLGRNVIDLNFKRADGHTALMAAVMRKRIEVVNVLLSNGADTTQVNAQKKTARHLCNNDVRLTAMLDKVGLVKELRENIRKNGASLKPEDIGSYLDKGVQVNSVDANGNSILSLAVQNKCSNEVLTDLVTTYHADPNILNKQGTGPVEVALVYRDAETLTCLFEAGVNIKRGKNMLLQYAEANGFAGSVQLIKEELGKLLWKAVDEENMAEIKEMLENCGAYVDETSTLEGYEGWTTLFLAAHKSNVEVAKLLCDSQANVDLKCEDEKTAISVAVQTGRKEVLLYLLAEGAGVNIADINGNTPLLLAVKAGYLPLVQILLHAGANPYHEQGGMSVAQVALESSNKNIVYLFEHLDFSTAIPDWEETTSDQRPAPKYSFFRPPINFNPNPPQKVQMVLQGNEKTNKKLLDAAKNGRPVQVKEAVAEGADIRFCDNKMKRPLQYAQEKLARLNQEVLSPLEEKKRQQLMLRNSYQDVVQFLTNKLNELIWNAVQRESLERVQTLHECGAELNWCRPEQPFGLPGLLASTQDNPDIMAYILHYCPNNLLTLRTTDQQKQTVLSLAEKNGFRKLTSWIRAKMTHSLHLAMANKDLTAAKQILSFGAGPELARSDGETHLHQAVEMGDLDLVKLLVKAGADSSVKFQGHLMGDLARMKGRVQMSRFLQQSLCTQKLFVAATSGELSAVQGRHLQGGHIDCQSFQGITPLKVAVSSGNAKLMHYLISRGASLVRSKTSSDPIGQLESLNYNLPLYVYIQSAVDEQFLATVVEGDMTKLEYLLQLGANITYCNPDSKETAISLCINYHSTELLKFLEKRGSILTTPADAKGNYALGIAAGRGNTDVVAYLIHEININKTIRNNEGKTPLDIAQEADHQEVVRLLGGEVKEDKGKKSYKPPNYKLEELLMAVKNCNMTIIKEFIDEIYSKRNEKVHHCVEMWKVSQRENQKEVEKKLAQHYQDLIEDTSEHKLTGSAESQVILTGFLRSLSAQITGCALDPNDPRSYDIFFKNMDEKAEEARKRILIDDMNQLKAQFQEDLARVQEELAGLKQQRESMHARDREYFERIAQMKVQLSEEQSARERDRIRQEMITLQDDVKTLHAQQKILEAQEKRQNKHCEASKRFEATHINLLHFYRTIYLGVEEIFIGAKSVASGMTVATAGSLGKKAAKLQLASGILDIFKLDPLIGATVARVNKFFIKTGVAVMKNVDKYRQKEIGQYISCLATIGEQVDICTDVAYRLTLWYSGQIQCLAEPSDSSKTSICLHAPARRMAQLAVGIIYSSLMDKRIEKGKVAELPTLAEQLAWCVVTQKPKDGTISKLQERATETIAGWKKKMGKGPTGTGYFGSKVPPNFIE</sequence>
<gene>
    <name evidence="3" type="ORF">PACLA_8A060713</name>
</gene>
<dbReference type="PROSITE" id="PS50297">
    <property type="entry name" value="ANK_REP_REGION"/>
    <property type="match status" value="5"/>
</dbReference>
<dbReference type="Pfam" id="PF12796">
    <property type="entry name" value="Ank_2"/>
    <property type="match status" value="3"/>
</dbReference>
<dbReference type="Pfam" id="PF00023">
    <property type="entry name" value="Ank"/>
    <property type="match status" value="2"/>
</dbReference>
<keyword evidence="4" id="KW-1185">Reference proteome</keyword>